<dbReference type="PANTHER" id="PTHR13084:SF6">
    <property type="entry name" value="SODIUM_POTASSIUM-TRANSPORTING ATPASE SUBUNIT BETA-1-INTERACTING PROTEIN"/>
    <property type="match status" value="1"/>
</dbReference>
<evidence type="ECO:0000313" key="10">
    <source>
        <dbReference type="Proteomes" id="UP000887572"/>
    </source>
</evidence>
<feature type="transmembrane region" description="Helical" evidence="7">
    <location>
        <begin position="158"/>
        <end position="180"/>
    </location>
</feature>
<evidence type="ECO:0000256" key="6">
    <source>
        <dbReference type="ARBA" id="ARBA00023136"/>
    </source>
</evidence>
<feature type="compositionally biased region" description="Polar residues" evidence="8">
    <location>
        <begin position="708"/>
        <end position="719"/>
    </location>
</feature>
<keyword evidence="4 7" id="KW-0812">Transmembrane</keyword>
<evidence type="ECO:0000256" key="7">
    <source>
        <dbReference type="RuleBase" id="RU368041"/>
    </source>
</evidence>
<keyword evidence="6 7" id="KW-0472">Membrane</keyword>
<feature type="transmembrane region" description="Helical" evidence="7">
    <location>
        <begin position="243"/>
        <end position="264"/>
    </location>
</feature>
<feature type="transmembrane region" description="Helical" evidence="7">
    <location>
        <begin position="100"/>
        <end position="119"/>
    </location>
</feature>
<keyword evidence="10" id="KW-1185">Reference proteome</keyword>
<comment type="subcellular location">
    <subcellularLocation>
        <location evidence="1 7">Cell membrane</location>
        <topology evidence="1 7">Multi-pass membrane protein</topology>
    </subcellularLocation>
</comment>
<dbReference type="InterPro" id="IPR008516">
    <property type="entry name" value="Na/K-Atpase_Interacting"/>
</dbReference>
<dbReference type="AlphaFoldDB" id="A0A914HDU1"/>
<sequence>MLRLILLLIILLVMFTDIDSRLDPYTKTRVLGVATNSLTHPKPHSLRAEEIANVWIEEAVVEEDGRQTLLPHHPHPIQRHPSIHPSIDLQPSWMTRRLRFCALIWLVLWLAFSTVRQVFDLVGKLWALVLIDMVQLLAIVSGLFALCQANSMPCRNRLLTTLTLFSALSVAHNVALLLWFCTDLLVADHRQSDLLSFGLPFGHSFFLRHTPLCQAQFNLSAQRWEQQQSHCPIPYSHLEGGQAVLHTLMALGTLLLVVTILLGNRRRHGTRAERPVCKLGFAEERITAGGCAVSASTNELSSSYMDPSCFEEAFTAQAMGPRQFASGQIMPLPPAPPMVGIVRRSYPRAGRRPAAGSGECQQRSRRSNLQKKSAHHRQAAASTPIVPVPPVLHERYSSLSTAGATDVGGGPTNQRAVSNSNNNTASSSSTSSAYALGGDNTIASSGSSNSRGYHHHQQALLPKGRQSFYAGVGPPGRIRSPCYSRTTTAQQKNFGQVDGSVQQQYQQRQYRRGGSMRTFCVPEPNDAERAAGSTISHRTFSPPTSSPQSTSSYYGLPRGAGGNASSNNMTSLISFDPKSNTLIRVREHRRSSSSDEADENGSGVHESFREADVDEQQQDGHENTNNKSVPSSPAPDLPPSCPPARSEELLHPHLVVPQQQRKNWCNSPGPLRQRVPSMAGGVGSVMFNSAASMGQANFSSGNGGQMPGYNSQRPSNAPNNGYGTYGTQQIDLNTNNICHNDKTSTSSATAAIASTASIYEAYVGAAVPLDAHTAFPALIGQPPRRSLVDCSAASIIRLSQSDLRSPAIIRSSADECSNNKQTKLRPPGTNETMLGMFV</sequence>
<comment type="similarity">
    <text evidence="2 7">Belongs to the NKAIN family.</text>
</comment>
<dbReference type="WBParaSite" id="Gr19_v10_g16215.t2">
    <property type="protein sequence ID" value="Gr19_v10_g16215.t2"/>
    <property type="gene ID" value="Gr19_v10_g16215"/>
</dbReference>
<dbReference type="PANTHER" id="PTHR13084">
    <property type="entry name" value="T-CELL LYMPHOMA BREAKPOINT-ASSOCIATED TARGET 1-RELATED"/>
    <property type="match status" value="1"/>
</dbReference>
<evidence type="ECO:0000256" key="8">
    <source>
        <dbReference type="SAM" id="MobiDB-lite"/>
    </source>
</evidence>
<evidence type="ECO:0000256" key="9">
    <source>
        <dbReference type="SAM" id="SignalP"/>
    </source>
</evidence>
<keyword evidence="9" id="KW-0732">Signal</keyword>
<evidence type="ECO:0000256" key="3">
    <source>
        <dbReference type="ARBA" id="ARBA00022475"/>
    </source>
</evidence>
<accession>A0A914HDU1</accession>
<keyword evidence="5 7" id="KW-1133">Transmembrane helix</keyword>
<dbReference type="Pfam" id="PF05640">
    <property type="entry name" value="NKAIN"/>
    <property type="match status" value="1"/>
</dbReference>
<feature type="region of interest" description="Disordered" evidence="8">
    <location>
        <begin position="348"/>
        <end position="389"/>
    </location>
</feature>
<evidence type="ECO:0000256" key="1">
    <source>
        <dbReference type="ARBA" id="ARBA00004651"/>
    </source>
</evidence>
<name>A0A914HDU1_GLORO</name>
<keyword evidence="3 7" id="KW-1003">Cell membrane</keyword>
<proteinExistence type="inferred from homology"/>
<feature type="compositionally biased region" description="Polar residues" evidence="8">
    <location>
        <begin position="563"/>
        <end position="573"/>
    </location>
</feature>
<feature type="region of interest" description="Disordered" evidence="8">
    <location>
        <begin position="586"/>
        <end position="646"/>
    </location>
</feature>
<evidence type="ECO:0000313" key="11">
    <source>
        <dbReference type="WBParaSite" id="Gr19_v10_g16215.t2"/>
    </source>
</evidence>
<feature type="compositionally biased region" description="Low complexity" evidence="8">
    <location>
        <begin position="418"/>
        <end position="433"/>
    </location>
</feature>
<dbReference type="GO" id="GO:0005886">
    <property type="term" value="C:plasma membrane"/>
    <property type="evidence" value="ECO:0007669"/>
    <property type="project" value="UniProtKB-SubCell"/>
</dbReference>
<feature type="signal peptide" evidence="9">
    <location>
        <begin position="1"/>
        <end position="20"/>
    </location>
</feature>
<feature type="compositionally biased region" description="Low complexity" evidence="8">
    <location>
        <begin position="539"/>
        <end position="552"/>
    </location>
</feature>
<evidence type="ECO:0000256" key="5">
    <source>
        <dbReference type="ARBA" id="ARBA00022989"/>
    </source>
</evidence>
<feature type="chain" id="PRO_5037401814" description="Sodium/potassium-transporting ATPase subunit beta-1-interacting protein" evidence="9">
    <location>
        <begin position="21"/>
        <end position="838"/>
    </location>
</feature>
<feature type="region of interest" description="Disordered" evidence="8">
    <location>
        <begin position="401"/>
        <end position="573"/>
    </location>
</feature>
<feature type="compositionally biased region" description="Basic residues" evidence="8">
    <location>
        <begin position="363"/>
        <end position="378"/>
    </location>
</feature>
<feature type="region of interest" description="Disordered" evidence="8">
    <location>
        <begin position="698"/>
        <end position="719"/>
    </location>
</feature>
<feature type="compositionally biased region" description="Polar residues" evidence="8">
    <location>
        <begin position="441"/>
        <end position="451"/>
    </location>
</feature>
<protein>
    <recommendedName>
        <fullName evidence="7">Sodium/potassium-transporting ATPase subunit beta-1-interacting protein</fullName>
        <shortName evidence="7">Na(+)/K(+)-transporting ATPase subunit beta-1-interacting protein</shortName>
    </recommendedName>
</protein>
<reference evidence="11" key="1">
    <citation type="submission" date="2022-11" db="UniProtKB">
        <authorList>
            <consortium name="WormBaseParasite"/>
        </authorList>
    </citation>
    <scope>IDENTIFICATION</scope>
</reference>
<evidence type="ECO:0000256" key="4">
    <source>
        <dbReference type="ARBA" id="ARBA00022692"/>
    </source>
</evidence>
<dbReference type="GO" id="GO:0002028">
    <property type="term" value="P:regulation of sodium ion transport"/>
    <property type="evidence" value="ECO:0007669"/>
    <property type="project" value="UniProtKB-UniRule"/>
</dbReference>
<evidence type="ECO:0000256" key="2">
    <source>
        <dbReference type="ARBA" id="ARBA00006364"/>
    </source>
</evidence>
<feature type="compositionally biased region" description="Pro residues" evidence="8">
    <location>
        <begin position="632"/>
        <end position="642"/>
    </location>
</feature>
<feature type="transmembrane region" description="Helical" evidence="7">
    <location>
        <begin position="125"/>
        <end position="146"/>
    </location>
</feature>
<dbReference type="Proteomes" id="UP000887572">
    <property type="component" value="Unplaced"/>
</dbReference>
<organism evidence="10 11">
    <name type="scientific">Globodera rostochiensis</name>
    <name type="common">Golden nematode worm</name>
    <name type="synonym">Heterodera rostochiensis</name>
    <dbReference type="NCBI Taxonomy" id="31243"/>
    <lineage>
        <taxon>Eukaryota</taxon>
        <taxon>Metazoa</taxon>
        <taxon>Ecdysozoa</taxon>
        <taxon>Nematoda</taxon>
        <taxon>Chromadorea</taxon>
        <taxon>Rhabditida</taxon>
        <taxon>Tylenchina</taxon>
        <taxon>Tylenchomorpha</taxon>
        <taxon>Tylenchoidea</taxon>
        <taxon>Heteroderidae</taxon>
        <taxon>Heteroderinae</taxon>
        <taxon>Globodera</taxon>
    </lineage>
</organism>
<feature type="compositionally biased region" description="Polar residues" evidence="8">
    <location>
        <begin position="483"/>
        <end position="494"/>
    </location>
</feature>